<dbReference type="SUPFAM" id="SSF55031">
    <property type="entry name" value="Bacterial exopeptidase dimerisation domain"/>
    <property type="match status" value="1"/>
</dbReference>
<feature type="binding site" evidence="3">
    <location>
        <position position="113"/>
    </location>
    <ligand>
        <name>Zn(2+)</name>
        <dbReference type="ChEBI" id="CHEBI:29105"/>
        <label>2</label>
    </ligand>
</feature>
<evidence type="ECO:0000313" key="4">
    <source>
        <dbReference type="EMBL" id="SPK74658.1"/>
    </source>
</evidence>
<dbReference type="InterPro" id="IPR002933">
    <property type="entry name" value="Peptidase_M20"/>
</dbReference>
<dbReference type="InterPro" id="IPR036264">
    <property type="entry name" value="Bact_exopeptidase_dim_dom"/>
</dbReference>
<dbReference type="GO" id="GO:0050538">
    <property type="term" value="F:N-carbamoyl-L-amino-acid hydrolase activity"/>
    <property type="evidence" value="ECO:0007669"/>
    <property type="project" value="UniProtKB-EC"/>
</dbReference>
<dbReference type="GO" id="GO:0046872">
    <property type="term" value="F:metal ion binding"/>
    <property type="evidence" value="ECO:0007669"/>
    <property type="project" value="UniProtKB-KW"/>
</dbReference>
<gene>
    <name evidence="4" type="ORF">CT19425_MP20368</name>
</gene>
<dbReference type="PANTHER" id="PTHR32494">
    <property type="entry name" value="ALLANTOATE DEIMINASE-RELATED"/>
    <property type="match status" value="1"/>
</dbReference>
<feature type="binding site" evidence="3">
    <location>
        <position position="209"/>
    </location>
    <ligand>
        <name>Zn(2+)</name>
        <dbReference type="ChEBI" id="CHEBI:29105"/>
        <label>1</label>
    </ligand>
</feature>
<dbReference type="Pfam" id="PF01546">
    <property type="entry name" value="Peptidase_M20"/>
    <property type="match status" value="1"/>
</dbReference>
<dbReference type="PANTHER" id="PTHR32494:SF5">
    <property type="entry name" value="ALLANTOATE AMIDOHYDROLASE"/>
    <property type="match status" value="1"/>
</dbReference>
<dbReference type="NCBIfam" id="NF006771">
    <property type="entry name" value="PRK09290.1-5"/>
    <property type="match status" value="1"/>
</dbReference>
<dbReference type="Gene3D" id="3.40.630.10">
    <property type="entry name" value="Zn peptidases"/>
    <property type="match status" value="1"/>
</dbReference>
<dbReference type="Gene3D" id="3.30.70.360">
    <property type="match status" value="1"/>
</dbReference>
<dbReference type="RefSeq" id="WP_231942572.1">
    <property type="nucleotide sequence ID" value="NZ_JAYMSA010000004.1"/>
</dbReference>
<feature type="binding site" evidence="3">
    <location>
        <position position="102"/>
    </location>
    <ligand>
        <name>Zn(2+)</name>
        <dbReference type="ChEBI" id="CHEBI:29105"/>
        <label>1</label>
    </ligand>
</feature>
<dbReference type="CDD" id="cd03884">
    <property type="entry name" value="M20_bAS"/>
    <property type="match status" value="1"/>
</dbReference>
<evidence type="ECO:0000256" key="2">
    <source>
        <dbReference type="ARBA" id="ARBA00022801"/>
    </source>
</evidence>
<dbReference type="EMBL" id="LT991977">
    <property type="protein sequence ID" value="SPK74658.1"/>
    <property type="molecule type" value="Genomic_DNA"/>
</dbReference>
<comment type="cofactor">
    <cofactor evidence="3">
        <name>Zn(2+)</name>
        <dbReference type="ChEBI" id="CHEBI:29105"/>
    </cofactor>
    <text evidence="3">Binds 2 Zn(2+) ions per subunit.</text>
</comment>
<keyword evidence="4" id="KW-0614">Plasmid</keyword>
<dbReference type="NCBIfam" id="NF009527">
    <property type="entry name" value="PRK12891.1"/>
    <property type="match status" value="1"/>
</dbReference>
<dbReference type="NCBIfam" id="TIGR01879">
    <property type="entry name" value="hydantase"/>
    <property type="match status" value="1"/>
</dbReference>
<dbReference type="SUPFAM" id="SSF53187">
    <property type="entry name" value="Zn-dependent exopeptidases"/>
    <property type="match status" value="1"/>
</dbReference>
<protein>
    <submittedName>
        <fullName evidence="4">Amidase, hydantoinase/carbamoylase, N-carbamoyl-L-amino-acid hydrolase</fullName>
        <ecNumber evidence="4">3.5.1.87</ecNumber>
    </submittedName>
</protein>
<dbReference type="InterPro" id="IPR010158">
    <property type="entry name" value="Amidase_Cbmase"/>
</dbReference>
<dbReference type="PIRSF" id="PIRSF001235">
    <property type="entry name" value="Amidase_carbamoylase"/>
    <property type="match status" value="1"/>
</dbReference>
<keyword evidence="2 4" id="KW-0378">Hydrolase</keyword>
<feature type="binding site" evidence="3">
    <location>
        <position position="148"/>
    </location>
    <ligand>
        <name>Zn(2+)</name>
        <dbReference type="ChEBI" id="CHEBI:29105"/>
        <label>2</label>
    </ligand>
</feature>
<keyword evidence="3" id="KW-0479">Metal-binding</keyword>
<feature type="binding site" evidence="3">
    <location>
        <position position="113"/>
    </location>
    <ligand>
        <name>Zn(2+)</name>
        <dbReference type="ChEBI" id="CHEBI:29105"/>
        <label>1</label>
    </ligand>
</feature>
<proteinExistence type="inferred from homology"/>
<keyword evidence="3" id="KW-0862">Zinc</keyword>
<name>A0A375IKQ3_9BURK</name>
<dbReference type="NCBIfam" id="NF006769">
    <property type="entry name" value="PRK09290.1-3"/>
    <property type="match status" value="1"/>
</dbReference>
<dbReference type="Proteomes" id="UP000255505">
    <property type="component" value="Plasmid II"/>
</dbReference>
<dbReference type="EC" id="3.5.1.87" evidence="4"/>
<dbReference type="GO" id="GO:0016813">
    <property type="term" value="F:hydrolase activity, acting on carbon-nitrogen (but not peptide) bonds, in linear amidines"/>
    <property type="evidence" value="ECO:0007669"/>
    <property type="project" value="InterPro"/>
</dbReference>
<accession>A0A375IKQ3</accession>
<evidence type="ECO:0000256" key="1">
    <source>
        <dbReference type="ARBA" id="ARBA00006153"/>
    </source>
</evidence>
<dbReference type="AlphaFoldDB" id="A0A375IKQ3"/>
<reference evidence="4 5" key="1">
    <citation type="submission" date="2018-01" db="EMBL/GenBank/DDBJ databases">
        <authorList>
            <person name="Gaut B.S."/>
            <person name="Morton B.R."/>
            <person name="Clegg M.T."/>
            <person name="Duvall M.R."/>
        </authorList>
    </citation>
    <scope>NUCLEOTIDE SEQUENCE [LARGE SCALE GENOMIC DNA]</scope>
    <source>
        <strain evidence="4">Cupriavidus taiwanensis LMG 19425</strain>
        <plasmid evidence="5">Plasmid ii</plasmid>
    </source>
</reference>
<geneLocation type="plasmid" evidence="4">
    <name>II</name>
</geneLocation>
<comment type="similarity">
    <text evidence="1">Belongs to the peptidase M20 family.</text>
</comment>
<evidence type="ECO:0000256" key="3">
    <source>
        <dbReference type="PIRSR" id="PIRSR001235-1"/>
    </source>
</evidence>
<sequence length="430" mass="45051">MTTLQAARAAAAAAAGAGARADLRIDGQRLWDTLMRLAAIGATPKGGVCRLALTDLDRQGRDFFVAEARAAGCTIRVDAIGNIFARRAGRDDALPPVMTGSHIDTQPTGGKFDGNYGVFAGIEVLRTLADAGIVTDAPLEVAVWTNEEGSRFVPVMMGSGAFIGEFALAQVLQQRDRDGISVGQALQAIGYAGPEPVGARTVSAYFEAHIEQGPVLEANDTTIGVVTGALGQRWYDVVLTGMEAHAGPTPMALRKDALLAASELVGMVNRIALDHPPHGRGTVGCLAVHPDSRNVIPGKVTMTVDLRAGDDTVLSAMDAALRAQVAALAARSGIDIELRQVVYFPPQPFDGRLVEAVRGGARRLGHAAMEVISGAGHDAVYLARVAPAAMIFVPCKDGISHNEIEDARPEHLEAGCNVLLHAMLDAATRP</sequence>
<organism evidence="4 5">
    <name type="scientific">Cupriavidus taiwanensis</name>
    <dbReference type="NCBI Taxonomy" id="164546"/>
    <lineage>
        <taxon>Bacteria</taxon>
        <taxon>Pseudomonadati</taxon>
        <taxon>Pseudomonadota</taxon>
        <taxon>Betaproteobacteria</taxon>
        <taxon>Burkholderiales</taxon>
        <taxon>Burkholderiaceae</taxon>
        <taxon>Cupriavidus</taxon>
    </lineage>
</organism>
<feature type="binding site" evidence="3">
    <location>
        <position position="401"/>
    </location>
    <ligand>
        <name>Zn(2+)</name>
        <dbReference type="ChEBI" id="CHEBI:29105"/>
        <label>2</label>
    </ligand>
</feature>
<evidence type="ECO:0000313" key="5">
    <source>
        <dbReference type="Proteomes" id="UP000255505"/>
    </source>
</evidence>